<dbReference type="Gene3D" id="3.40.50.720">
    <property type="entry name" value="NAD(P)-binding Rossmann-like Domain"/>
    <property type="match status" value="1"/>
</dbReference>
<dbReference type="EMBL" id="BAABKK010000005">
    <property type="protein sequence ID" value="GAA5190257.1"/>
    <property type="molecule type" value="Genomic_DNA"/>
</dbReference>
<dbReference type="InterPro" id="IPR049056">
    <property type="entry name" value="NAD_Glu_DH_HM3"/>
</dbReference>
<dbReference type="InterPro" id="IPR049064">
    <property type="entry name" value="NAD_Glu_DH_ACT3"/>
</dbReference>
<keyword evidence="7" id="KW-1185">Reference proteome</keyword>
<evidence type="ECO:0000259" key="2">
    <source>
        <dbReference type="Pfam" id="PF21074"/>
    </source>
</evidence>
<dbReference type="PANTHER" id="PTHR43403">
    <property type="entry name" value="NAD-SPECIFIC GLUTAMATE DEHYDROGENASE"/>
    <property type="match status" value="1"/>
</dbReference>
<evidence type="ECO:0000259" key="5">
    <source>
        <dbReference type="Pfam" id="PF21077"/>
    </source>
</evidence>
<dbReference type="SUPFAM" id="SSF53223">
    <property type="entry name" value="Aminoacid dehydrogenase-like, N-terminal domain"/>
    <property type="match status" value="1"/>
</dbReference>
<feature type="domain" description="NAD-glutamate dehydrogenase N-terminal ACT1" evidence="3">
    <location>
        <begin position="23"/>
        <end position="178"/>
    </location>
</feature>
<evidence type="ECO:0000313" key="7">
    <source>
        <dbReference type="Proteomes" id="UP001500200"/>
    </source>
</evidence>
<dbReference type="InterPro" id="IPR049058">
    <property type="entry name" value="NAD_Glu_DH_HM2"/>
</dbReference>
<dbReference type="Pfam" id="PF21079">
    <property type="entry name" value="GDH_HM2"/>
    <property type="match status" value="1"/>
</dbReference>
<proteinExistence type="predicted"/>
<dbReference type="Pfam" id="PF05088">
    <property type="entry name" value="Bac_GDH_CD"/>
    <property type="match status" value="1"/>
</dbReference>
<evidence type="ECO:0000259" key="1">
    <source>
        <dbReference type="Pfam" id="PF05088"/>
    </source>
</evidence>
<feature type="domain" description="NAD-glutamate dehydrogenase ACT2" evidence="4">
    <location>
        <begin position="376"/>
        <end position="465"/>
    </location>
</feature>
<gene>
    <name evidence="6" type="ORF">GCM10023346_06830</name>
</gene>
<dbReference type="Proteomes" id="UP001500200">
    <property type="component" value="Unassembled WGS sequence"/>
</dbReference>
<dbReference type="InterPro" id="IPR046346">
    <property type="entry name" value="Aminoacid_DH-like_N_sf"/>
</dbReference>
<feature type="domain" description="NAD-specific glutamate dehydrogenase C-terminal" evidence="2">
    <location>
        <begin position="1280"/>
        <end position="1620"/>
    </location>
</feature>
<dbReference type="InterPro" id="IPR028971">
    <property type="entry name" value="NAD-GDH_cat"/>
</dbReference>
<dbReference type="Pfam" id="PF21076">
    <property type="entry name" value="GDH_ACT2"/>
    <property type="match status" value="1"/>
</dbReference>
<dbReference type="InterPro" id="IPR049059">
    <property type="entry name" value="NAD_Glu_DH_HM1"/>
</dbReference>
<comment type="caution">
    <text evidence="6">The sequence shown here is derived from an EMBL/GenBank/DDBJ whole genome shotgun (WGS) entry which is preliminary data.</text>
</comment>
<organism evidence="6 7">
    <name type="scientific">Arthrobacter gyeryongensis</name>
    <dbReference type="NCBI Taxonomy" id="1650592"/>
    <lineage>
        <taxon>Bacteria</taxon>
        <taxon>Bacillati</taxon>
        <taxon>Actinomycetota</taxon>
        <taxon>Actinomycetes</taxon>
        <taxon>Micrococcales</taxon>
        <taxon>Micrococcaceae</taxon>
        <taxon>Arthrobacter</taxon>
    </lineage>
</organism>
<feature type="domain" description="NAD-glutamate dehydrogenase catalytic" evidence="1">
    <location>
        <begin position="743"/>
        <end position="1232"/>
    </location>
</feature>
<evidence type="ECO:0000259" key="4">
    <source>
        <dbReference type="Pfam" id="PF21076"/>
    </source>
</evidence>
<dbReference type="InterPro" id="IPR036291">
    <property type="entry name" value="NAD(P)-bd_dom_sf"/>
</dbReference>
<reference evidence="7" key="1">
    <citation type="journal article" date="2019" name="Int. J. Syst. Evol. Microbiol.">
        <title>The Global Catalogue of Microorganisms (GCM) 10K type strain sequencing project: providing services to taxonomists for standard genome sequencing and annotation.</title>
        <authorList>
            <consortium name="The Broad Institute Genomics Platform"/>
            <consortium name="The Broad Institute Genome Sequencing Center for Infectious Disease"/>
            <person name="Wu L."/>
            <person name="Ma J."/>
        </authorList>
    </citation>
    <scope>NUCLEOTIDE SEQUENCE [LARGE SCALE GENOMIC DNA]</scope>
    <source>
        <strain evidence="7">JCM 18514</strain>
    </source>
</reference>
<dbReference type="SUPFAM" id="SSF51735">
    <property type="entry name" value="NAD(P)-binding Rossmann-fold domains"/>
    <property type="match status" value="1"/>
</dbReference>
<evidence type="ECO:0000313" key="6">
    <source>
        <dbReference type="EMBL" id="GAA5190257.1"/>
    </source>
</evidence>
<dbReference type="InterPro" id="IPR007780">
    <property type="entry name" value="NAD_Glu_DH_bac"/>
</dbReference>
<dbReference type="RefSeq" id="WP_345447916.1">
    <property type="nucleotide sequence ID" value="NZ_BAABKK010000005.1"/>
</dbReference>
<dbReference type="PIRSF" id="PIRSF036761">
    <property type="entry name" value="GDH_Mll4104"/>
    <property type="match status" value="1"/>
</dbReference>
<protein>
    <submittedName>
        <fullName evidence="6">NAD-glutamate dehydrogenase</fullName>
    </submittedName>
</protein>
<dbReference type="PANTHER" id="PTHR43403:SF1">
    <property type="entry name" value="NAD-SPECIFIC GLUTAMATE DEHYDROGENASE"/>
    <property type="match status" value="1"/>
</dbReference>
<accession>A0ABP9S1L2</accession>
<dbReference type="Pfam" id="PF21073">
    <property type="entry name" value="GDH_HM1"/>
    <property type="match status" value="1"/>
</dbReference>
<dbReference type="Pfam" id="PF21077">
    <property type="entry name" value="GDH_ACT3"/>
    <property type="match status" value="1"/>
</dbReference>
<name>A0ABP9S1L2_9MICC</name>
<dbReference type="InterPro" id="IPR049062">
    <property type="entry name" value="NAD_Glu_DH_ACT2"/>
</dbReference>
<feature type="domain" description="NAD-glutamate dehydrogenase ACT3" evidence="5">
    <location>
        <begin position="535"/>
        <end position="602"/>
    </location>
</feature>
<dbReference type="Pfam" id="PF21078">
    <property type="entry name" value="GDH_HM3"/>
    <property type="match status" value="1"/>
</dbReference>
<evidence type="ECO:0000259" key="3">
    <source>
        <dbReference type="Pfam" id="PF21075"/>
    </source>
</evidence>
<dbReference type="Pfam" id="PF21075">
    <property type="entry name" value="GDH_ACT1"/>
    <property type="match status" value="1"/>
</dbReference>
<dbReference type="Pfam" id="PF21074">
    <property type="entry name" value="GDH_C"/>
    <property type="match status" value="1"/>
</dbReference>
<dbReference type="InterPro" id="IPR024727">
    <property type="entry name" value="NAD_Glu_DH_N_ACT1"/>
</dbReference>
<dbReference type="InterPro" id="IPR048381">
    <property type="entry name" value="GDH_C"/>
</dbReference>
<sequence length="1625" mass="179832">MSPRIEPADHALGGAAPGTPDRFLTDYYEHVADDDVRNYTTDTLLERARYHRSLAERRAPGQAVIGVLNEADASLVAIVTEDMPYLVPSVTAEIARDNASIRLLVHPTFTVTRDPATHRLTDVHRGPLRAGLPSGVEPSAPVTLLDHDDGGPLTEAWIAVEISRLPDETSAEHLVERLRSVLGDVRAAAEDAAAIHQELADEIRGLEGLSGGEEVQELLRWLDDGNFVFLGYRGRRSLGLLRKVAVDASESEPSEGGPSARPLLTLTKSTLRSTVLRRAYLDEISLGGADNIGERTFVGLFAPSSASRSALQIPVIRDTVDEVLRTFGYPPASHRGKELLAVVEAYPRDELFHIDARQLAEHARDIMRLQERHSTRLFLRPDSHNRFMTALVFLPRQRYSTAVRLNIERELREAFGSGAIEFELRLGESAMARVSFRVLLPREGARAVVDPAVLEQRIIAATRSWAEGLDEALRARFPANEAARLSRQWATAFPASYKADYEVEDAVQDIVRFESFPSPEADLPDGDTADPLLAVYKRQGTAVLAEDARIRLYLTRPQSLSQILPFFHNLGLRVLDQRPFDVQRADGRSYFLYDLGLVYPRGVDPVVTGDLLAASFCAAMRGDAESDAFDALVIREGIDWRRTAILRAYAKYLRQLGSTNSYGFIADTLRENARATRALLSLFEAKFDPDRFEPDLFDPELRAPTPADKTPAEQMAAGSDLFETDRGKYSSRTQATNAARKELAEAIDAVPVLDADRLLRSLASLVEATLRTNFYLNKPYLSFKLTPSSIPAAPAPRPQFEIWVYSPRVEGVHLRFGPLARGGLRWSDRREDFRTEVLGLVKAQTVKNAVIVPTGAKGGFYPKQLPDPAEDRAAWLAEGQESYRIFVRGLLDITDNLVAERVVPPARVVRHDGDDYYLVVAADKGTATFSDIANDLAAEYGFWLGDAFASGGSVGYDHKQMGITARGAWESLRHHFSELLIDSRTEDFTVVGIGDMSGDVFGNGMLLSNHIKLVAAFDHRHIFLDPTPDPAISFAERKRLFKLPRSSWADYNPAKLSHGGGVFSRADKSIRITEPVRLALGLQDGTTAMSPPELLRAVLTAPVDLLYNGGIGTYVKASTETHADVGDKSNDAIRVDAAQLRTRIIAEGGNLGITQRGRIEAALAGILVNTDAIDNSAGVDCSDHEVNIKIFLDRMIAAGKMSPNERTKFLHSLQDEVGRLVLKTNVDQNVLLLNDKQLVLEWSPSFERTMDWLESATDLDRHLEGLPTTEEIHARVETGVGLTSPELAVLAAYAKIELARELTEGGLADDPWFSKTLRDYFPRQLSERFGEDLSTHPLRRQIVATVVANDMINLGGIAFAFRAMEETTVSAAAVARGFVVMRRIWDFDSVTAAIAQIPANVPSEHGCAVALDMRRLLDRSTRWYVTHDFRDKPIADAFARLERPMSLMRANFARFLHGINLQHSLTRLAHSDSVGLPHELGLRASELLVSYGLLDISAIAEELQEPVEDVAEVYFAVFERISAIPLLEHITLLRRDTHWEALARAALRDDMYLVLADMTKAVVRHTPRSSEASADPVGRIEDWERGNIEQLARIQDTIKEAIKPGPVDIAALSVAVKLLRAMVRR</sequence>